<keyword evidence="10" id="KW-1185">Reference proteome</keyword>
<feature type="transmembrane region" description="Helical" evidence="7">
    <location>
        <begin position="296"/>
        <end position="315"/>
    </location>
</feature>
<feature type="domain" description="Major facilitator superfamily (MFS) profile" evidence="8">
    <location>
        <begin position="67"/>
        <end position="493"/>
    </location>
</feature>
<protein>
    <recommendedName>
        <fullName evidence="8">Major facilitator superfamily (MFS) profile domain-containing protein</fullName>
    </recommendedName>
</protein>
<comment type="caution">
    <text evidence="9">The sequence shown here is derived from an EMBL/GenBank/DDBJ whole genome shotgun (WGS) entry which is preliminary data.</text>
</comment>
<feature type="transmembrane region" description="Helical" evidence="7">
    <location>
        <begin position="433"/>
        <end position="455"/>
    </location>
</feature>
<feature type="transmembrane region" description="Helical" evidence="7">
    <location>
        <begin position="132"/>
        <end position="151"/>
    </location>
</feature>
<evidence type="ECO:0000256" key="4">
    <source>
        <dbReference type="ARBA" id="ARBA00023136"/>
    </source>
</evidence>
<evidence type="ECO:0000256" key="1">
    <source>
        <dbReference type="ARBA" id="ARBA00004141"/>
    </source>
</evidence>
<feature type="transmembrane region" description="Helical" evidence="7">
    <location>
        <begin position="100"/>
        <end position="120"/>
    </location>
</feature>
<keyword evidence="2 7" id="KW-0812">Transmembrane</keyword>
<evidence type="ECO:0000256" key="5">
    <source>
        <dbReference type="ARBA" id="ARBA00038347"/>
    </source>
</evidence>
<evidence type="ECO:0000256" key="3">
    <source>
        <dbReference type="ARBA" id="ARBA00022989"/>
    </source>
</evidence>
<feature type="region of interest" description="Disordered" evidence="6">
    <location>
        <begin position="1"/>
        <end position="23"/>
    </location>
</feature>
<feature type="transmembrane region" description="Helical" evidence="7">
    <location>
        <begin position="374"/>
        <end position="393"/>
    </location>
</feature>
<evidence type="ECO:0000256" key="6">
    <source>
        <dbReference type="SAM" id="MobiDB-lite"/>
    </source>
</evidence>
<keyword evidence="3 7" id="KW-1133">Transmembrane helix</keyword>
<dbReference type="AlphaFoldDB" id="A0AAN9U9B0"/>
<dbReference type="PANTHER" id="PTHR23502">
    <property type="entry name" value="MAJOR FACILITATOR SUPERFAMILY"/>
    <property type="match status" value="1"/>
</dbReference>
<sequence>MATETTEHYPPPLAEKETKETKDVEKMVPHSDDNTSLEGTALAALHRVKTVDEHHPCHWSWYKKWFIVFWYCLLQVFVTLTTTSYVSAEFLIQDKFGGTTQVVALGQSMFIIGTAIGPAFLGPLSDIGGRKWIYVVAIFIYAILNIACACARNLPMLIIFQFLCGVAGSVALCNVAGTIADLFGDSDGAGQPMALFVASANTGPSIGSVIGEWIADNPHMGLPWIFWINTIIGGAFAIGMCFLPETLPRIIIARAVKKHQTDDPEEIAVAEIKIDVLKEIKFVSTMALKIMCTEPIVIFLGLYNGFAYGLLFLYLDGVFDVFVYNNGLSYVGADLTYLNFVVGVAIMFCIVPLQTWLYKRDRLKHGTNRPEARFLTSLVGVWGFPISLLWFGFTSDGNTSFWSPVVAGGLLAVCDPLLWLAMLNYLTDSYPNVAGSAVAAFLIPSFLMAAGLAHAGIAMFENMSTKWAMATLGFCSIPLVGLVYILYFFGPQIRARSKLARQN</sequence>
<dbReference type="InterPro" id="IPR011701">
    <property type="entry name" value="MFS"/>
</dbReference>
<dbReference type="SUPFAM" id="SSF103473">
    <property type="entry name" value="MFS general substrate transporter"/>
    <property type="match status" value="1"/>
</dbReference>
<evidence type="ECO:0000259" key="8">
    <source>
        <dbReference type="PROSITE" id="PS50850"/>
    </source>
</evidence>
<comment type="similarity">
    <text evidence="5">Belongs to the major facilitator superfamily. CAR1 family.</text>
</comment>
<gene>
    <name evidence="9" type="ORF">SLS53_004938</name>
</gene>
<dbReference type="PROSITE" id="PS50850">
    <property type="entry name" value="MFS"/>
    <property type="match status" value="1"/>
</dbReference>
<keyword evidence="4 7" id="KW-0472">Membrane</keyword>
<feature type="transmembrane region" description="Helical" evidence="7">
    <location>
        <begin position="158"/>
        <end position="180"/>
    </location>
</feature>
<accession>A0AAN9U9B0</accession>
<evidence type="ECO:0000256" key="7">
    <source>
        <dbReference type="SAM" id="Phobius"/>
    </source>
</evidence>
<feature type="transmembrane region" description="Helical" evidence="7">
    <location>
        <begin position="405"/>
        <end position="426"/>
    </location>
</feature>
<dbReference type="Pfam" id="PF07690">
    <property type="entry name" value="MFS_1"/>
    <property type="match status" value="1"/>
</dbReference>
<name>A0AAN9U9B0_9PEZI</name>
<comment type="subcellular location">
    <subcellularLocation>
        <location evidence="1">Membrane</location>
        <topology evidence="1">Multi-pass membrane protein</topology>
    </subcellularLocation>
</comment>
<dbReference type="InterPro" id="IPR036259">
    <property type="entry name" value="MFS_trans_sf"/>
</dbReference>
<feature type="transmembrane region" description="Helical" evidence="7">
    <location>
        <begin position="68"/>
        <end position="88"/>
    </location>
</feature>
<dbReference type="FunFam" id="1.20.1250.20:FF:000596">
    <property type="entry name" value="Vitamin b6 transporter bsu1"/>
    <property type="match status" value="1"/>
</dbReference>
<dbReference type="GO" id="GO:0022857">
    <property type="term" value="F:transmembrane transporter activity"/>
    <property type="evidence" value="ECO:0007669"/>
    <property type="project" value="InterPro"/>
</dbReference>
<dbReference type="InterPro" id="IPR020846">
    <property type="entry name" value="MFS_dom"/>
</dbReference>
<evidence type="ECO:0000256" key="2">
    <source>
        <dbReference type="ARBA" id="ARBA00022692"/>
    </source>
</evidence>
<feature type="transmembrane region" description="Helical" evidence="7">
    <location>
        <begin position="335"/>
        <end position="353"/>
    </location>
</feature>
<feature type="compositionally biased region" description="Basic and acidic residues" evidence="6">
    <location>
        <begin position="14"/>
        <end position="23"/>
    </location>
</feature>
<dbReference type="CDD" id="cd17323">
    <property type="entry name" value="MFS_Tpo1_MDR_like"/>
    <property type="match status" value="1"/>
</dbReference>
<evidence type="ECO:0000313" key="9">
    <source>
        <dbReference type="EMBL" id="KAK7741871.1"/>
    </source>
</evidence>
<feature type="transmembrane region" description="Helical" evidence="7">
    <location>
        <begin position="224"/>
        <end position="244"/>
    </location>
</feature>
<evidence type="ECO:0000313" key="10">
    <source>
        <dbReference type="Proteomes" id="UP001320245"/>
    </source>
</evidence>
<proteinExistence type="inferred from homology"/>
<dbReference type="GO" id="GO:0005886">
    <property type="term" value="C:plasma membrane"/>
    <property type="evidence" value="ECO:0007669"/>
    <property type="project" value="TreeGrafter"/>
</dbReference>
<dbReference type="EMBL" id="JAJSPL020000017">
    <property type="protein sequence ID" value="KAK7741871.1"/>
    <property type="molecule type" value="Genomic_DNA"/>
</dbReference>
<dbReference type="Gene3D" id="1.20.1250.20">
    <property type="entry name" value="MFS general substrate transporter like domains"/>
    <property type="match status" value="1"/>
</dbReference>
<dbReference type="PANTHER" id="PTHR23502:SF36">
    <property type="entry name" value="MEMBRANE TRANSPORTER"/>
    <property type="match status" value="1"/>
</dbReference>
<reference evidence="9 10" key="1">
    <citation type="journal article" date="2023" name="PLoS ONE">
        <title>Cytospora paraplurivora sp. nov. isolated from orchards with fruit tree decline syndrome in Ontario, Canada.</title>
        <authorList>
            <person name="Ilyukhin E."/>
            <person name="Nguyen H.D.T."/>
            <person name="Castle A.J."/>
            <person name="Ellouze W."/>
        </authorList>
    </citation>
    <scope>NUCLEOTIDE SEQUENCE [LARGE SCALE GENOMIC DNA]</scope>
    <source>
        <strain evidence="9 10">FDS-564</strain>
    </source>
</reference>
<organism evidence="9 10">
    <name type="scientific">Cytospora paraplurivora</name>
    <dbReference type="NCBI Taxonomy" id="2898453"/>
    <lineage>
        <taxon>Eukaryota</taxon>
        <taxon>Fungi</taxon>
        <taxon>Dikarya</taxon>
        <taxon>Ascomycota</taxon>
        <taxon>Pezizomycotina</taxon>
        <taxon>Sordariomycetes</taxon>
        <taxon>Sordariomycetidae</taxon>
        <taxon>Diaporthales</taxon>
        <taxon>Cytosporaceae</taxon>
        <taxon>Cytospora</taxon>
    </lineage>
</organism>
<dbReference type="Proteomes" id="UP001320245">
    <property type="component" value="Unassembled WGS sequence"/>
</dbReference>
<feature type="transmembrane region" description="Helical" evidence="7">
    <location>
        <begin position="467"/>
        <end position="489"/>
    </location>
</feature>